<organism evidence="4 5">
    <name type="scientific">Chryseotalea sanaruensis</name>
    <dbReference type="NCBI Taxonomy" id="2482724"/>
    <lineage>
        <taxon>Bacteria</taxon>
        <taxon>Pseudomonadati</taxon>
        <taxon>Bacteroidota</taxon>
        <taxon>Cytophagia</taxon>
        <taxon>Cytophagales</taxon>
        <taxon>Chryseotaleaceae</taxon>
        <taxon>Chryseotalea</taxon>
    </lineage>
</organism>
<evidence type="ECO:0000259" key="3">
    <source>
        <dbReference type="PROSITE" id="PS51677"/>
    </source>
</evidence>
<dbReference type="GO" id="GO:0005975">
    <property type="term" value="P:carbohydrate metabolic process"/>
    <property type="evidence" value="ECO:0007669"/>
    <property type="project" value="InterPro"/>
</dbReference>
<reference evidence="4 5" key="1">
    <citation type="submission" date="2018-11" db="EMBL/GenBank/DDBJ databases">
        <title>Chryseotalea sanarue gen. nov., sp., nov., a member of the family Cytophagaceae, isolated from a brackish lake in Hamamatsu Japan.</title>
        <authorList>
            <person name="Maejima Y."/>
            <person name="Iino T."/>
            <person name="Muraguchi Y."/>
            <person name="Fukuda K."/>
            <person name="Ohkuma M."/>
            <person name="Moriuchi R."/>
            <person name="Dohra H."/>
            <person name="Kimbara K."/>
            <person name="Shintani M."/>
        </authorList>
    </citation>
    <scope>NUCLEOTIDE SEQUENCE [LARGE SCALE GENOMIC DNA]</scope>
    <source>
        <strain evidence="4 5">Ys</strain>
    </source>
</reference>
<accession>A0A401U9Y9</accession>
<dbReference type="GO" id="GO:0016020">
    <property type="term" value="C:membrane"/>
    <property type="evidence" value="ECO:0007669"/>
    <property type="project" value="TreeGrafter"/>
</dbReference>
<dbReference type="SUPFAM" id="SSF88713">
    <property type="entry name" value="Glycoside hydrolase/deacetylase"/>
    <property type="match status" value="1"/>
</dbReference>
<dbReference type="Pfam" id="PF01522">
    <property type="entry name" value="Polysacc_deac_1"/>
    <property type="match status" value="1"/>
</dbReference>
<dbReference type="AlphaFoldDB" id="A0A401U9Y9"/>
<evidence type="ECO:0000256" key="1">
    <source>
        <dbReference type="ARBA" id="ARBA00022723"/>
    </source>
</evidence>
<dbReference type="Proteomes" id="UP000288227">
    <property type="component" value="Unassembled WGS sequence"/>
</dbReference>
<evidence type="ECO:0000313" key="4">
    <source>
        <dbReference type="EMBL" id="GCC51697.1"/>
    </source>
</evidence>
<dbReference type="Gene3D" id="3.20.20.370">
    <property type="entry name" value="Glycoside hydrolase/deacetylase"/>
    <property type="match status" value="1"/>
</dbReference>
<evidence type="ECO:0000256" key="2">
    <source>
        <dbReference type="ARBA" id="ARBA00022801"/>
    </source>
</evidence>
<keyword evidence="1" id="KW-0479">Metal-binding</keyword>
<keyword evidence="5" id="KW-1185">Reference proteome</keyword>
<sequence>MPSDKKEIYLTFDDGPVPGPTEFVLDELKKHNLTATFFCIGDNIHKHPELFKRIMEEGHTVANHTFNHLKGWQTSLSTYIDNVKKCDQEIAINSSSPVVSYFRPPYGRITRAQIKALDNKKIVMWDVLTRDYDATLSPERCLKQSLNATRNGSIVVFHDSIKAEKNLRYVLPKYIEACLIKGYTFTSFHG</sequence>
<protein>
    <submittedName>
        <fullName evidence="4">Polysaccharide deacetylase family protein</fullName>
    </submittedName>
</protein>
<dbReference type="InterPro" id="IPR002509">
    <property type="entry name" value="NODB_dom"/>
</dbReference>
<dbReference type="PROSITE" id="PS51677">
    <property type="entry name" value="NODB"/>
    <property type="match status" value="1"/>
</dbReference>
<dbReference type="GO" id="GO:0046872">
    <property type="term" value="F:metal ion binding"/>
    <property type="evidence" value="ECO:0007669"/>
    <property type="project" value="UniProtKB-KW"/>
</dbReference>
<dbReference type="CDD" id="cd10917">
    <property type="entry name" value="CE4_NodB_like_6s_7s"/>
    <property type="match status" value="1"/>
</dbReference>
<dbReference type="InterPro" id="IPR011330">
    <property type="entry name" value="Glyco_hydro/deAcase_b/a-brl"/>
</dbReference>
<evidence type="ECO:0000313" key="5">
    <source>
        <dbReference type="Proteomes" id="UP000288227"/>
    </source>
</evidence>
<name>A0A401U9Y9_9BACT</name>
<dbReference type="PANTHER" id="PTHR10587">
    <property type="entry name" value="GLYCOSYL TRANSFERASE-RELATED"/>
    <property type="match status" value="1"/>
</dbReference>
<dbReference type="EMBL" id="BHXQ01000003">
    <property type="protein sequence ID" value="GCC51697.1"/>
    <property type="molecule type" value="Genomic_DNA"/>
</dbReference>
<dbReference type="InterPro" id="IPR050248">
    <property type="entry name" value="Polysacc_deacetylase_ArnD"/>
</dbReference>
<dbReference type="PANTHER" id="PTHR10587:SF133">
    <property type="entry name" value="CHITIN DEACETYLASE 1-RELATED"/>
    <property type="match status" value="1"/>
</dbReference>
<proteinExistence type="predicted"/>
<dbReference type="GO" id="GO:0016810">
    <property type="term" value="F:hydrolase activity, acting on carbon-nitrogen (but not peptide) bonds"/>
    <property type="evidence" value="ECO:0007669"/>
    <property type="project" value="InterPro"/>
</dbReference>
<dbReference type="OrthoDB" id="9812065at2"/>
<keyword evidence="2" id="KW-0378">Hydrolase</keyword>
<feature type="domain" description="NodB homology" evidence="3">
    <location>
        <begin position="6"/>
        <end position="186"/>
    </location>
</feature>
<comment type="caution">
    <text evidence="4">The sequence shown here is derived from an EMBL/GenBank/DDBJ whole genome shotgun (WGS) entry which is preliminary data.</text>
</comment>
<gene>
    <name evidence="4" type="ORF">SanaruYs_19260</name>
</gene>